<accession>A0ABU5ZG55</accession>
<sequence length="98" mass="10800">MGKSKWLKWQIGAAGALGIALLFQNVKESPTFAKAVEKATAPQQQNDFFSNDDSVMNELFNSDPNSNSSGGTVSPYIDNQPYQQQAPSMSFHTRSRRS</sequence>
<evidence type="ECO:0000313" key="2">
    <source>
        <dbReference type="EMBL" id="MEB3100065.1"/>
    </source>
</evidence>
<reference evidence="2" key="1">
    <citation type="submission" date="2023-12" db="EMBL/GenBank/DDBJ databases">
        <title>Fervidustalea candida gen. nov., sp. nov., a novel member of the family Paenibacillaceae isolated from a geothermal area.</title>
        <authorList>
            <person name="Li W.-J."/>
            <person name="Jiao J.-Y."/>
            <person name="Chen Y."/>
        </authorList>
    </citation>
    <scope>NUCLEOTIDE SEQUENCE</scope>
    <source>
        <strain evidence="2">SYSU GA230002</strain>
    </source>
</reference>
<dbReference type="Proteomes" id="UP001310386">
    <property type="component" value="Unassembled WGS sequence"/>
</dbReference>
<dbReference type="RefSeq" id="WP_371752180.1">
    <property type="nucleotide sequence ID" value="NZ_JAYJLD010000001.1"/>
</dbReference>
<gene>
    <name evidence="2" type="ORF">VF724_00085</name>
</gene>
<comment type="caution">
    <text evidence="2">The sequence shown here is derived from an EMBL/GenBank/DDBJ whole genome shotgun (WGS) entry which is preliminary data.</text>
</comment>
<organism evidence="2 3">
    <name type="scientific">Ferviditalea candida</name>
    <dbReference type="NCBI Taxonomy" id="3108399"/>
    <lineage>
        <taxon>Bacteria</taxon>
        <taxon>Bacillati</taxon>
        <taxon>Bacillota</taxon>
        <taxon>Bacilli</taxon>
        <taxon>Bacillales</taxon>
        <taxon>Paenibacillaceae</taxon>
        <taxon>Ferviditalea</taxon>
    </lineage>
</organism>
<evidence type="ECO:0000313" key="3">
    <source>
        <dbReference type="Proteomes" id="UP001310386"/>
    </source>
</evidence>
<feature type="region of interest" description="Disordered" evidence="1">
    <location>
        <begin position="39"/>
        <end position="98"/>
    </location>
</feature>
<dbReference type="EMBL" id="JAYJLD010000001">
    <property type="protein sequence ID" value="MEB3100065.1"/>
    <property type="molecule type" value="Genomic_DNA"/>
</dbReference>
<protein>
    <submittedName>
        <fullName evidence="2">Uncharacterized protein</fullName>
    </submittedName>
</protein>
<keyword evidence="3" id="KW-1185">Reference proteome</keyword>
<name>A0ABU5ZG55_9BACL</name>
<feature type="compositionally biased region" description="Polar residues" evidence="1">
    <location>
        <begin position="41"/>
        <end position="72"/>
    </location>
</feature>
<proteinExistence type="predicted"/>
<evidence type="ECO:0000256" key="1">
    <source>
        <dbReference type="SAM" id="MobiDB-lite"/>
    </source>
</evidence>
<feature type="compositionally biased region" description="Polar residues" evidence="1">
    <location>
        <begin position="80"/>
        <end position="92"/>
    </location>
</feature>